<dbReference type="EMBL" id="LQBL01000028">
    <property type="protein sequence ID" value="KUG53269.1"/>
    <property type="molecule type" value="Genomic_DNA"/>
</dbReference>
<dbReference type="Proteomes" id="UP000054837">
    <property type="component" value="Unassembled WGS sequence"/>
</dbReference>
<organism evidence="3 4">
    <name type="scientific">Serinicoccus chungangensis</name>
    <dbReference type="NCBI Taxonomy" id="767452"/>
    <lineage>
        <taxon>Bacteria</taxon>
        <taxon>Bacillati</taxon>
        <taxon>Actinomycetota</taxon>
        <taxon>Actinomycetes</taxon>
        <taxon>Micrococcales</taxon>
        <taxon>Ornithinimicrobiaceae</taxon>
        <taxon>Serinicoccus</taxon>
    </lineage>
</organism>
<evidence type="ECO:0008006" key="5">
    <source>
        <dbReference type="Google" id="ProtNLM"/>
    </source>
</evidence>
<proteinExistence type="predicted"/>
<dbReference type="NCBIfam" id="NF037959">
    <property type="entry name" value="MFS_SpdSyn"/>
    <property type="match status" value="1"/>
</dbReference>
<reference evidence="3 4" key="1">
    <citation type="submission" date="2015-12" db="EMBL/GenBank/DDBJ databases">
        <title>Serinicoccus chungangenesis strain CD08_5 genome sequencing and assembly.</title>
        <authorList>
            <person name="Chander A.M."/>
            <person name="Kaur G."/>
            <person name="Nair G.R."/>
            <person name="Dhawan D.K."/>
            <person name="Kochhar R.K."/>
            <person name="Mayilraj S."/>
            <person name="Bhadada S.K."/>
        </authorList>
    </citation>
    <scope>NUCLEOTIDE SEQUENCE [LARGE SCALE GENOMIC DNA]</scope>
    <source>
        <strain evidence="3 4">CD08_5</strain>
    </source>
</reference>
<dbReference type="InterPro" id="IPR029063">
    <property type="entry name" value="SAM-dependent_MTases_sf"/>
</dbReference>
<name>A0A0W8I4T7_9MICO</name>
<dbReference type="OrthoDB" id="8221452at2"/>
<dbReference type="Gene3D" id="3.40.50.150">
    <property type="entry name" value="Vaccinia Virus protein VP39"/>
    <property type="match status" value="1"/>
</dbReference>
<dbReference type="RefSeq" id="WP_058891278.1">
    <property type="nucleotide sequence ID" value="NZ_LQBL01000028.1"/>
</dbReference>
<keyword evidence="4" id="KW-1185">Reference proteome</keyword>
<comment type="caution">
    <text evidence="3">The sequence shown here is derived from an EMBL/GenBank/DDBJ whole genome shotgun (WGS) entry which is preliminary data.</text>
</comment>
<sequence>MELVRDERGGVTVLRDGHPQSYVDTDDPLLLVFEYVQHLALVLESLRPDPAPLAVTHVGGAGMTLARWVHRTHPGSPQIVLEPDTALTELVRRELPLPRGHRIRVRPQTGQEGLPGLRDGSADVVVVDAYDEGRVPGALAGQAFARELARVLAPDGLLLVNAADLPGLRWVARLGATLRTALPHVGQLVLREVASGKRYGNVVLVASRRPVDDVTLTRAAARAPFPTRWRPSTEVAAAERGVRPFDEVGEPSPPPPDSGPLRLR</sequence>
<feature type="region of interest" description="Disordered" evidence="2">
    <location>
        <begin position="230"/>
        <end position="264"/>
    </location>
</feature>
<gene>
    <name evidence="3" type="ORF">AVL62_00165</name>
</gene>
<dbReference type="PANTHER" id="PTHR43317:SF1">
    <property type="entry name" value="THERMOSPERMINE SYNTHASE ACAULIS5"/>
    <property type="match status" value="1"/>
</dbReference>
<dbReference type="STRING" id="767452.AVL62_00165"/>
<dbReference type="GO" id="GO:0006596">
    <property type="term" value="P:polyamine biosynthetic process"/>
    <property type="evidence" value="ECO:0007669"/>
    <property type="project" value="UniProtKB-KW"/>
</dbReference>
<dbReference type="CDD" id="cd02440">
    <property type="entry name" value="AdoMet_MTases"/>
    <property type="match status" value="1"/>
</dbReference>
<dbReference type="AlphaFoldDB" id="A0A0W8I4T7"/>
<keyword evidence="1" id="KW-0620">Polyamine biosynthesis</keyword>
<evidence type="ECO:0000313" key="4">
    <source>
        <dbReference type="Proteomes" id="UP000054837"/>
    </source>
</evidence>
<accession>A0A0W8I4T7</accession>
<evidence type="ECO:0000256" key="1">
    <source>
        <dbReference type="ARBA" id="ARBA00023115"/>
    </source>
</evidence>
<protein>
    <recommendedName>
        <fullName evidence="5">Spermidine synthase</fullName>
    </recommendedName>
</protein>
<dbReference type="PANTHER" id="PTHR43317">
    <property type="entry name" value="THERMOSPERMINE SYNTHASE ACAULIS5"/>
    <property type="match status" value="1"/>
</dbReference>
<dbReference type="SUPFAM" id="SSF53335">
    <property type="entry name" value="S-adenosyl-L-methionine-dependent methyltransferases"/>
    <property type="match status" value="1"/>
</dbReference>
<evidence type="ECO:0000256" key="2">
    <source>
        <dbReference type="SAM" id="MobiDB-lite"/>
    </source>
</evidence>
<evidence type="ECO:0000313" key="3">
    <source>
        <dbReference type="EMBL" id="KUG53269.1"/>
    </source>
</evidence>